<dbReference type="InterPro" id="IPR038765">
    <property type="entry name" value="Papain-like_cys_pep_sf"/>
</dbReference>
<keyword evidence="3" id="KW-1185">Reference proteome</keyword>
<dbReference type="InterPro" id="IPR007921">
    <property type="entry name" value="CHAP_dom"/>
</dbReference>
<feature type="domain" description="Peptidase C51" evidence="1">
    <location>
        <begin position="77"/>
        <end position="170"/>
    </location>
</feature>
<reference evidence="2 3" key="1">
    <citation type="submission" date="2021-01" db="EMBL/GenBank/DDBJ databases">
        <title>Genomics of switchgrass bacterial isolates.</title>
        <authorList>
            <person name="Shade A."/>
        </authorList>
    </citation>
    <scope>NUCLEOTIDE SEQUENCE [LARGE SCALE GENOMIC DNA]</scope>
    <source>
        <strain evidence="2 3">PvP111</strain>
    </source>
</reference>
<dbReference type="SUPFAM" id="SSF54001">
    <property type="entry name" value="Cysteine proteinases"/>
    <property type="match status" value="1"/>
</dbReference>
<proteinExistence type="predicted"/>
<evidence type="ECO:0000313" key="2">
    <source>
        <dbReference type="EMBL" id="MBM7415107.1"/>
    </source>
</evidence>
<name>A0ABS2KTA5_9NOCA</name>
<sequence>MPTTTRVRRTVAGIVTLAVVAVAAVLWTAPERWYPWDTAEFPAADASLSPAQQRVFEVVEREYRDPRPATFYSEGVDEAWCADFVSHVMREAGASFTNPHSGGWRIPGVYTLTEYYQEQGRFAPVGDHTPAVGDVVLYESGGPVGDLLVGQHTNIVVAVDGDTVTTVGGNEMGGIRIHDLDWADDSAVLGFGLLGS</sequence>
<gene>
    <name evidence="2" type="ORF">JOE42_001840</name>
</gene>
<evidence type="ECO:0000313" key="3">
    <source>
        <dbReference type="Proteomes" id="UP000703038"/>
    </source>
</evidence>
<dbReference type="RefSeq" id="WP_204868068.1">
    <property type="nucleotide sequence ID" value="NZ_JAFBBK010000001.1"/>
</dbReference>
<organism evidence="2 3">
    <name type="scientific">Rhodococcoides corynebacterioides</name>
    <dbReference type="NCBI Taxonomy" id="53972"/>
    <lineage>
        <taxon>Bacteria</taxon>
        <taxon>Bacillati</taxon>
        <taxon>Actinomycetota</taxon>
        <taxon>Actinomycetes</taxon>
        <taxon>Mycobacteriales</taxon>
        <taxon>Nocardiaceae</taxon>
        <taxon>Rhodococcoides</taxon>
    </lineage>
</organism>
<evidence type="ECO:0000259" key="1">
    <source>
        <dbReference type="Pfam" id="PF05257"/>
    </source>
</evidence>
<dbReference type="EMBL" id="JAFBBK010000001">
    <property type="protein sequence ID" value="MBM7415107.1"/>
    <property type="molecule type" value="Genomic_DNA"/>
</dbReference>
<accession>A0ABS2KTA5</accession>
<comment type="caution">
    <text evidence="2">The sequence shown here is derived from an EMBL/GenBank/DDBJ whole genome shotgun (WGS) entry which is preliminary data.</text>
</comment>
<dbReference type="Proteomes" id="UP000703038">
    <property type="component" value="Unassembled WGS sequence"/>
</dbReference>
<dbReference type="Pfam" id="PF05257">
    <property type="entry name" value="CHAP"/>
    <property type="match status" value="1"/>
</dbReference>
<protein>
    <recommendedName>
        <fullName evidence="1">Peptidase C51 domain-containing protein</fullName>
    </recommendedName>
</protein>